<keyword evidence="5 7" id="KW-1133">Transmembrane helix</keyword>
<dbReference type="Pfam" id="PF01757">
    <property type="entry name" value="Acyl_transf_3"/>
    <property type="match status" value="1"/>
</dbReference>
<evidence type="ECO:0000256" key="2">
    <source>
        <dbReference type="ARBA" id="ARBA00007400"/>
    </source>
</evidence>
<keyword evidence="9" id="KW-0012">Acyltransferase</keyword>
<dbReference type="Proteomes" id="UP001156441">
    <property type="component" value="Unassembled WGS sequence"/>
</dbReference>
<feature type="transmembrane region" description="Helical" evidence="7">
    <location>
        <begin position="168"/>
        <end position="186"/>
    </location>
</feature>
<evidence type="ECO:0000256" key="3">
    <source>
        <dbReference type="ARBA" id="ARBA00022475"/>
    </source>
</evidence>
<comment type="subcellular location">
    <subcellularLocation>
        <location evidence="1">Cell membrane</location>
        <topology evidence="1">Multi-pass membrane protein</topology>
    </subcellularLocation>
</comment>
<keyword evidence="10" id="KW-1185">Reference proteome</keyword>
<dbReference type="PANTHER" id="PTHR40074:SF2">
    <property type="entry name" value="O-ACETYLTRANSFERASE WECH"/>
    <property type="match status" value="1"/>
</dbReference>
<feature type="transmembrane region" description="Helical" evidence="7">
    <location>
        <begin position="252"/>
        <end position="277"/>
    </location>
</feature>
<keyword evidence="3" id="KW-1003">Cell membrane</keyword>
<keyword evidence="9" id="KW-0808">Transferase</keyword>
<dbReference type="EMBL" id="JAFFZE010000009">
    <property type="protein sequence ID" value="MCT2583153.1"/>
    <property type="molecule type" value="Genomic_DNA"/>
</dbReference>
<feature type="domain" description="Acyltransferase 3" evidence="8">
    <location>
        <begin position="26"/>
        <end position="342"/>
    </location>
</feature>
<evidence type="ECO:0000256" key="1">
    <source>
        <dbReference type="ARBA" id="ARBA00004651"/>
    </source>
</evidence>
<accession>A0ABT2J5L6</accession>
<dbReference type="RefSeq" id="WP_260190530.1">
    <property type="nucleotide sequence ID" value="NZ_JAFFZE010000009.1"/>
</dbReference>
<keyword evidence="4 7" id="KW-0812">Transmembrane</keyword>
<evidence type="ECO:0000256" key="7">
    <source>
        <dbReference type="SAM" id="Phobius"/>
    </source>
</evidence>
<dbReference type="GO" id="GO:0016746">
    <property type="term" value="F:acyltransferase activity"/>
    <property type="evidence" value="ECO:0007669"/>
    <property type="project" value="UniProtKB-KW"/>
</dbReference>
<feature type="transmembrane region" description="Helical" evidence="7">
    <location>
        <begin position="103"/>
        <end position="124"/>
    </location>
</feature>
<feature type="transmembrane region" description="Helical" evidence="7">
    <location>
        <begin position="25"/>
        <end position="45"/>
    </location>
</feature>
<organism evidence="9 10">
    <name type="scientific">Actinophytocola gossypii</name>
    <dbReference type="NCBI Taxonomy" id="2812003"/>
    <lineage>
        <taxon>Bacteria</taxon>
        <taxon>Bacillati</taxon>
        <taxon>Actinomycetota</taxon>
        <taxon>Actinomycetes</taxon>
        <taxon>Pseudonocardiales</taxon>
        <taxon>Pseudonocardiaceae</taxon>
    </lineage>
</organism>
<feature type="transmembrane region" description="Helical" evidence="7">
    <location>
        <begin position="316"/>
        <end position="341"/>
    </location>
</feature>
<keyword evidence="6 7" id="KW-0472">Membrane</keyword>
<protein>
    <submittedName>
        <fullName evidence="9">Acyltransferase family protein</fullName>
    </submittedName>
</protein>
<gene>
    <name evidence="9" type="ORF">JT362_08505</name>
</gene>
<sequence length="364" mass="39760">MDDGRVGAGTFSGDLHEPVRPKERLAWADVAKGACIVLVVLWHVIAKDYLQIDWRSSTPLPGAWGTVGEQLLPLRMPLFFAISGFFAANAVRRPWRVVGRSKVAKFLYLYGLWLCVHTLLLSFAPDFDTARATGVLHFLEQLTITPSNLWYLQALAVYFVLTKLTLRIPPAVMIGAAFLLSATAAAELVATPGDRGGMYQNLVFFLVGLHGKPIVARVARTASWARFFAVAVPYLGVLAVIQYLGARTWFGLWPSVSLVAVFLGVTLASLATRWAALTRSLTDIGRQTLPIYVVHMPLLALLHVALVGPMSNAGAAVQLVIAVVEPAVMTAVVVAVCLLLYRVLPNRWLFDLPALRRSAPARVR</sequence>
<evidence type="ECO:0000313" key="10">
    <source>
        <dbReference type="Proteomes" id="UP001156441"/>
    </source>
</evidence>
<evidence type="ECO:0000256" key="5">
    <source>
        <dbReference type="ARBA" id="ARBA00022989"/>
    </source>
</evidence>
<feature type="transmembrane region" description="Helical" evidence="7">
    <location>
        <begin position="227"/>
        <end position="246"/>
    </location>
</feature>
<proteinExistence type="inferred from homology"/>
<comment type="caution">
    <text evidence="9">The sequence shown here is derived from an EMBL/GenBank/DDBJ whole genome shotgun (WGS) entry which is preliminary data.</text>
</comment>
<dbReference type="PANTHER" id="PTHR40074">
    <property type="entry name" value="O-ACETYLTRANSFERASE WECH"/>
    <property type="match status" value="1"/>
</dbReference>
<comment type="similarity">
    <text evidence="2">Belongs to the acyltransferase 3 family.</text>
</comment>
<evidence type="ECO:0000313" key="9">
    <source>
        <dbReference type="EMBL" id="MCT2583153.1"/>
    </source>
</evidence>
<feature type="transmembrane region" description="Helical" evidence="7">
    <location>
        <begin position="289"/>
        <end position="310"/>
    </location>
</feature>
<evidence type="ECO:0000256" key="4">
    <source>
        <dbReference type="ARBA" id="ARBA00022692"/>
    </source>
</evidence>
<evidence type="ECO:0000256" key="6">
    <source>
        <dbReference type="ARBA" id="ARBA00023136"/>
    </source>
</evidence>
<dbReference type="InterPro" id="IPR002656">
    <property type="entry name" value="Acyl_transf_3_dom"/>
</dbReference>
<evidence type="ECO:0000259" key="8">
    <source>
        <dbReference type="Pfam" id="PF01757"/>
    </source>
</evidence>
<name>A0ABT2J5L6_9PSEU</name>
<feature type="transmembrane region" description="Helical" evidence="7">
    <location>
        <begin position="74"/>
        <end position="91"/>
    </location>
</feature>
<reference evidence="9 10" key="1">
    <citation type="submission" date="2021-02" db="EMBL/GenBank/DDBJ databases">
        <title>Actinophytocola xerophila sp. nov., isolated from soil of cotton cropping field.</title>
        <authorList>
            <person name="Huang R."/>
            <person name="Chen X."/>
            <person name="Ge X."/>
            <person name="Liu W."/>
        </authorList>
    </citation>
    <scope>NUCLEOTIDE SEQUENCE [LARGE SCALE GENOMIC DNA]</scope>
    <source>
        <strain evidence="9 10">S1-96</strain>
    </source>
</reference>